<keyword evidence="3" id="KW-1185">Reference proteome</keyword>
<feature type="region of interest" description="Disordered" evidence="1">
    <location>
        <begin position="65"/>
        <end position="93"/>
    </location>
</feature>
<evidence type="ECO:0000313" key="3">
    <source>
        <dbReference type="Proteomes" id="UP000799324"/>
    </source>
</evidence>
<reference evidence="2" key="1">
    <citation type="journal article" date="2020" name="Stud. Mycol.">
        <title>101 Dothideomycetes genomes: a test case for predicting lifestyles and emergence of pathogens.</title>
        <authorList>
            <person name="Haridas S."/>
            <person name="Albert R."/>
            <person name="Binder M."/>
            <person name="Bloem J."/>
            <person name="Labutti K."/>
            <person name="Salamov A."/>
            <person name="Andreopoulos B."/>
            <person name="Baker S."/>
            <person name="Barry K."/>
            <person name="Bills G."/>
            <person name="Bluhm B."/>
            <person name="Cannon C."/>
            <person name="Castanera R."/>
            <person name="Culley D."/>
            <person name="Daum C."/>
            <person name="Ezra D."/>
            <person name="Gonzalez J."/>
            <person name="Henrissat B."/>
            <person name="Kuo A."/>
            <person name="Liang C."/>
            <person name="Lipzen A."/>
            <person name="Lutzoni F."/>
            <person name="Magnuson J."/>
            <person name="Mondo S."/>
            <person name="Nolan M."/>
            <person name="Ohm R."/>
            <person name="Pangilinan J."/>
            <person name="Park H.-J."/>
            <person name="Ramirez L."/>
            <person name="Alfaro M."/>
            <person name="Sun H."/>
            <person name="Tritt A."/>
            <person name="Yoshinaga Y."/>
            <person name="Zwiers L.-H."/>
            <person name="Turgeon B."/>
            <person name="Goodwin S."/>
            <person name="Spatafora J."/>
            <person name="Crous P."/>
            <person name="Grigoriev I."/>
        </authorList>
    </citation>
    <scope>NUCLEOTIDE SEQUENCE</scope>
    <source>
        <strain evidence="2">CBS 122681</strain>
    </source>
</reference>
<organism evidence="2 3">
    <name type="scientific">Lophiostoma macrostomum CBS 122681</name>
    <dbReference type="NCBI Taxonomy" id="1314788"/>
    <lineage>
        <taxon>Eukaryota</taxon>
        <taxon>Fungi</taxon>
        <taxon>Dikarya</taxon>
        <taxon>Ascomycota</taxon>
        <taxon>Pezizomycotina</taxon>
        <taxon>Dothideomycetes</taxon>
        <taxon>Pleosporomycetidae</taxon>
        <taxon>Pleosporales</taxon>
        <taxon>Lophiostomataceae</taxon>
        <taxon>Lophiostoma</taxon>
    </lineage>
</organism>
<feature type="region of interest" description="Disordered" evidence="1">
    <location>
        <begin position="130"/>
        <end position="153"/>
    </location>
</feature>
<proteinExistence type="predicted"/>
<protein>
    <submittedName>
        <fullName evidence="2">Uncharacterized protein</fullName>
    </submittedName>
</protein>
<evidence type="ECO:0000313" key="2">
    <source>
        <dbReference type="EMBL" id="KAF2647808.1"/>
    </source>
</evidence>
<feature type="compositionally biased region" description="Polar residues" evidence="1">
    <location>
        <begin position="77"/>
        <end position="87"/>
    </location>
</feature>
<dbReference type="EMBL" id="MU004581">
    <property type="protein sequence ID" value="KAF2647808.1"/>
    <property type="molecule type" value="Genomic_DNA"/>
</dbReference>
<dbReference type="AlphaFoldDB" id="A0A6A6SN88"/>
<gene>
    <name evidence="2" type="ORF">K491DRAFT_685229</name>
</gene>
<accession>A0A6A6SN88</accession>
<dbReference type="Proteomes" id="UP000799324">
    <property type="component" value="Unassembled WGS sequence"/>
</dbReference>
<name>A0A6A6SN88_9PLEO</name>
<sequence length="220" mass="24191">MRIHPGTARSFEDVSPSPSLRAAPLNSPSAEDHCDQMSTLLRDMRGNSSAEHGARIDELLQTLPENQSPNAPRALASSASDSQSPLRDTTPFDPDYMSICEPEVFDSSPVVTQPHSNYNRRVVVPEAEGRMGGTRVPTGRVHAAPTPDGRVNDPGGFHRQAALPWQAYSGDFTQTYEFPDNFPPNQLPPWQDTSHTFVTLAWSTASLPLARFKPRQSLRS</sequence>
<evidence type="ECO:0000256" key="1">
    <source>
        <dbReference type="SAM" id="MobiDB-lite"/>
    </source>
</evidence>
<feature type="region of interest" description="Disordered" evidence="1">
    <location>
        <begin position="1"/>
        <end position="33"/>
    </location>
</feature>